<dbReference type="CDD" id="cd09272">
    <property type="entry name" value="RNase_HI_RT_Ty1"/>
    <property type="match status" value="1"/>
</dbReference>
<organism evidence="2 3">
    <name type="scientific">Symbiodinium necroappetens</name>
    <dbReference type="NCBI Taxonomy" id="1628268"/>
    <lineage>
        <taxon>Eukaryota</taxon>
        <taxon>Sar</taxon>
        <taxon>Alveolata</taxon>
        <taxon>Dinophyceae</taxon>
        <taxon>Suessiales</taxon>
        <taxon>Symbiodiniaceae</taxon>
        <taxon>Symbiodinium</taxon>
    </lineage>
</organism>
<dbReference type="Proteomes" id="UP000601435">
    <property type="component" value="Unassembled WGS sequence"/>
</dbReference>
<accession>A0A812TAY9</accession>
<feature type="non-terminal residue" evidence="2">
    <location>
        <position position="1975"/>
    </location>
</feature>
<feature type="compositionally biased region" description="Polar residues" evidence="1">
    <location>
        <begin position="555"/>
        <end position="571"/>
    </location>
</feature>
<proteinExistence type="predicted"/>
<dbReference type="Gene3D" id="2.80.10.50">
    <property type="match status" value="3"/>
</dbReference>
<feature type="region of interest" description="Disordered" evidence="1">
    <location>
        <begin position="522"/>
        <end position="604"/>
    </location>
</feature>
<dbReference type="EMBL" id="CAJNJA010023721">
    <property type="protein sequence ID" value="CAE7515300.1"/>
    <property type="molecule type" value="Genomic_DNA"/>
</dbReference>
<evidence type="ECO:0000313" key="2">
    <source>
        <dbReference type="EMBL" id="CAE7515300.1"/>
    </source>
</evidence>
<dbReference type="CDD" id="cd00257">
    <property type="entry name" value="beta-trefoil_FSCN-like"/>
    <property type="match status" value="4"/>
</dbReference>
<keyword evidence="3" id="KW-1185">Reference proteome</keyword>
<name>A0A812TAY9_9DINO</name>
<dbReference type="SUPFAM" id="SSF50405">
    <property type="entry name" value="Actin-crosslinking proteins"/>
    <property type="match status" value="1"/>
</dbReference>
<dbReference type="OrthoDB" id="57822at2759"/>
<sequence>DLAGNDQSLLRHIVVLAQTWSTPIWVCDVKDAYLNVEQPKDAPVVVDAPLLCPTLWSEEVEAWQDTARAAPGNVDLEAQGLEAMIEVPTLYRATSPKERKAAQVHVDDAMLTGDEESVNPLLANLRDKYTIKVNGPFFPGDEFEFLKCRFRIEAAGTITVRAAAHFYLDIYNLLGEPRLRNTPGPVGDLFTTTARRSAPPTAPFSEQWWGGYPVPGLKAAAPTEGALRVLKHLAGFMKATEGHGVNLKAAKGASIMNFAAHDTYDQHVVEAVSDSNFATDRATRKSLSSGHVYIDRCLMFSFVRSQTVVTLSSGEAELVALTQTVGESILIHKAWEFLTRATADHVARSDSSVARAIASRLGVGRVKHLLWIQQWVHRKELRVAAIGTALNPTDMGTKILSANRLRVLCAVAGMVDDGGNKVGKEELQAELYKTKRVNAKTLHLVQLLMASTLQGCGQEGYEDASVYLLFCLDLLGIFYEEYPTGFICIFAALVLLAVAFLGYLNGVHWRMTLQIGRGPTSGLEPGCGETGPAQTNEPKNNKDNENTEDAEDTESSQSNQGRRNTESSDNNQGRRDTESSDNNQGRRGTELGETGRGQQAEAPLDPEVVNRMNAWMEENVLPLLGVAPEAEARPSGATSSHQPPPVPPGYLRTTRGVLDPTGLNLGRNQYGGEAFFPNHLRKRCVQDTDKTPWETHARAVRLSMYTGDVGSSYKLSTIPVNPTGNESEADKNVSELLAKDFESLPHPKEKGEQGESTGELGKSLEFLMLKVAQLETLAELQQTELGMQHELIEKLQKKIDPEEAEVSLAQQQKSSEESVQEAHDVLKRVIQKHAHQRQHREYHPEAQKQTQPKPAVREEEEAEEGDAGPRALLQKRHKRRTEWGPVGKAVKSGWDNTGGRAVNELDKQIGNAVERLDGTGLTGGALTKAYTAAKDAGNAAQFVANTAISTVEMAVAILTGGFSDWSASCTNNLPSVGMNGGELYVNFGHNSCSISLMGQRVIEVFANVAGTVVQKAMEKSTSLVQTAGDPPDGAISFGMGKSDDVHATKLITQFNGRETDTSSCLAFAPKNRRGGGVSKEDWQVGNQNDFLQLEPWAVPCDNTWMKDNWNRWQGYTFYTQPQAIEKCVTVTFSLGMQPVVAFVGGLQFEILPKPLFELGTTVCWPNQQPGGVDLSVLRSEVKSAGILLFSRTLRLTKRFGGGTDFVSSNYKGGYKTWRTNAGIASGETGVPKDLLRRTSFLETNQSYEEESEEEEFAEEAEEDAEMQWRTDSEDLYLASVDYGVNLNTSVNKTFEAFGEEAAMHMGTERVGKDVFKLFSFKNPGLVNFKIEGLMNGNILEMGMEMGFGPYSSPSRRIPLVNIAHQFSLILAGMPFVSSRSKLKAIASLNDFSSKDMGKTRGLPMKPGSIIALYSPHCRRFMHMNGGGLGVTNEMNGHGVPDHWTWERFTVVDAGNGEIALHSATHNRFVGPGGVSPHRNVGDLPHDWSSERFTVVEVGNGETAFYNRHHNKFLNMAASGVGASGHPSHPPKLPAGWTWERFRVVPAERILVPGTTIALHSQIHNRFAKMSGGNMERSPEKSAVEMPDGWASERFTVVDAGHGQIALHNAVHNRFVGVGTASPHRVVDALPAGWASEKWDVWPAGNGQIVLHNRHHNRMLRMSDHTMDASGHMDPHHLPDGWTWERFQVVRLKPYLQPGTTVALRCPHHGRYVLMYPGAPQALLLQKENHTQSHTQNGTFPFGGFGGFGLTFGGGISSFDPFGAIKKAAEELARRQQEEAEERARQAALRGTIGRSAPHGIDNFPDSWTYERFTVIDAGNGQVAFHNSLHNRYLKMDQHRMLVSSPMPPDAYPSGWTYERFSVIPAGDGNFVFHNSAHNRMLRMTNDKVDASSHMNPQDLPGGWLWERFQIVPVRPYLQPGTVVALHCGHHNRYVTMNGAELQRSAERNLNDLPSNWVWERFTVVDAGNGQVAFHN</sequence>
<reference evidence="2" key="1">
    <citation type="submission" date="2021-02" db="EMBL/GenBank/DDBJ databases">
        <authorList>
            <person name="Dougan E. K."/>
            <person name="Rhodes N."/>
            <person name="Thang M."/>
            <person name="Chan C."/>
        </authorList>
    </citation>
    <scope>NUCLEOTIDE SEQUENCE</scope>
</reference>
<gene>
    <name evidence="2" type="ORF">SNEC2469_LOCUS14733</name>
</gene>
<comment type="caution">
    <text evidence="2">The sequence shown here is derived from an EMBL/GenBank/DDBJ whole genome shotgun (WGS) entry which is preliminary data.</text>
</comment>
<feature type="region of interest" description="Disordered" evidence="1">
    <location>
        <begin position="832"/>
        <end position="895"/>
    </location>
</feature>
<evidence type="ECO:0008006" key="4">
    <source>
        <dbReference type="Google" id="ProtNLM"/>
    </source>
</evidence>
<evidence type="ECO:0000313" key="3">
    <source>
        <dbReference type="Proteomes" id="UP000601435"/>
    </source>
</evidence>
<evidence type="ECO:0000256" key="1">
    <source>
        <dbReference type="SAM" id="MobiDB-lite"/>
    </source>
</evidence>
<feature type="non-terminal residue" evidence="2">
    <location>
        <position position="1"/>
    </location>
</feature>
<dbReference type="InterPro" id="IPR008999">
    <property type="entry name" value="Actin-crosslinking"/>
</dbReference>
<protein>
    <recommendedName>
        <fullName evidence="4">Copia protein</fullName>
    </recommendedName>
</protein>